<organism evidence="1 3">
    <name type="scientific">Puccinia graminis f. sp. tritici</name>
    <dbReference type="NCBI Taxonomy" id="56615"/>
    <lineage>
        <taxon>Eukaryota</taxon>
        <taxon>Fungi</taxon>
        <taxon>Dikarya</taxon>
        <taxon>Basidiomycota</taxon>
        <taxon>Pucciniomycotina</taxon>
        <taxon>Pucciniomycetes</taxon>
        <taxon>Pucciniales</taxon>
        <taxon>Pucciniaceae</taxon>
        <taxon>Puccinia</taxon>
    </lineage>
</organism>
<protein>
    <submittedName>
        <fullName evidence="1">Uncharacterized protein</fullName>
    </submittedName>
</protein>
<name>A0A5B0LV22_PUCGR</name>
<dbReference type="Proteomes" id="UP000324748">
    <property type="component" value="Unassembled WGS sequence"/>
</dbReference>
<dbReference type="EMBL" id="VSWC01000184">
    <property type="protein sequence ID" value="KAA1067723.1"/>
    <property type="molecule type" value="Genomic_DNA"/>
</dbReference>
<evidence type="ECO:0000313" key="3">
    <source>
        <dbReference type="Proteomes" id="UP000324748"/>
    </source>
</evidence>
<evidence type="ECO:0000313" key="2">
    <source>
        <dbReference type="EMBL" id="KAA1093533.1"/>
    </source>
</evidence>
<dbReference type="OrthoDB" id="2503717at2759"/>
<sequence>MIEHLRRLHGIYPPDQEKTNQLLLPNLLKRQRVEQRAISYLVAEANLPYSIVEHKSFQHLLEILNPATLNMDYGRKTISKEVDMLYNMVHKNSIQEIIRQVKQRWAATLRYAFGPKSVA</sequence>
<keyword evidence="3" id="KW-1185">Reference proteome</keyword>
<comment type="caution">
    <text evidence="1">The sequence shown here is derived from an EMBL/GenBank/DDBJ whole genome shotgun (WGS) entry which is preliminary data.</text>
</comment>
<accession>A0A5B0LV22</accession>
<dbReference type="AlphaFoldDB" id="A0A5B0LV22"/>
<evidence type="ECO:0000313" key="1">
    <source>
        <dbReference type="EMBL" id="KAA1067723.1"/>
    </source>
</evidence>
<dbReference type="EMBL" id="VDEP01000374">
    <property type="protein sequence ID" value="KAA1093533.1"/>
    <property type="molecule type" value="Genomic_DNA"/>
</dbReference>
<dbReference type="Proteomes" id="UP000325313">
    <property type="component" value="Unassembled WGS sequence"/>
</dbReference>
<proteinExistence type="predicted"/>
<gene>
    <name evidence="1" type="ORF">PGT21_015368</name>
    <name evidence="2" type="ORF">PGTUg99_026002</name>
</gene>
<evidence type="ECO:0000313" key="4">
    <source>
        <dbReference type="Proteomes" id="UP000325313"/>
    </source>
</evidence>
<reference evidence="3 4" key="1">
    <citation type="submission" date="2019-05" db="EMBL/GenBank/DDBJ databases">
        <title>Emergence of the Ug99 lineage of the wheat stem rust pathogen through somatic hybridization.</title>
        <authorList>
            <person name="Li F."/>
            <person name="Upadhyaya N.M."/>
            <person name="Sperschneider J."/>
            <person name="Matny O."/>
            <person name="Nguyen-Phuc H."/>
            <person name="Mago R."/>
            <person name="Raley C."/>
            <person name="Miller M.E."/>
            <person name="Silverstein K.A.T."/>
            <person name="Henningsen E."/>
            <person name="Hirsch C.D."/>
            <person name="Visser B."/>
            <person name="Pretorius Z.A."/>
            <person name="Steffenson B.J."/>
            <person name="Schwessinger B."/>
            <person name="Dodds P.N."/>
            <person name="Figueroa M."/>
        </authorList>
    </citation>
    <scope>NUCLEOTIDE SEQUENCE [LARGE SCALE GENOMIC DNA]</scope>
    <source>
        <strain evidence="1">21-0</strain>
        <strain evidence="2 4">Ug99</strain>
    </source>
</reference>